<dbReference type="RefSeq" id="WP_144307650.1">
    <property type="nucleotide sequence ID" value="NZ_QMIF01000348.1"/>
</dbReference>
<evidence type="ECO:0000256" key="1">
    <source>
        <dbReference type="SAM" id="Phobius"/>
    </source>
</evidence>
<name>A0A6P1Z8P9_9BACT</name>
<feature type="transmembrane region" description="Helical" evidence="1">
    <location>
        <begin position="12"/>
        <end position="32"/>
    </location>
</feature>
<protein>
    <submittedName>
        <fullName evidence="2">Uncharacterized protein</fullName>
    </submittedName>
</protein>
<gene>
    <name evidence="2" type="ORF">DQK91_23495</name>
</gene>
<proteinExistence type="predicted"/>
<reference evidence="2 3" key="1">
    <citation type="submission" date="2018-06" db="EMBL/GenBank/DDBJ databases">
        <title>Complete genome of Desulfovibrio marinus P48SEP.</title>
        <authorList>
            <person name="Crispim J.S."/>
            <person name="Vidigal P.M.P."/>
            <person name="Silva L.C.F."/>
            <person name="Araujo L.C."/>
            <person name="Laguardia C.N."/>
            <person name="Dias R.S."/>
            <person name="Sousa M.P."/>
            <person name="Paula S.O."/>
            <person name="Silva C."/>
        </authorList>
    </citation>
    <scope>NUCLEOTIDE SEQUENCE [LARGE SCALE GENOMIC DNA]</scope>
    <source>
        <strain evidence="2 3">P48SEP</strain>
    </source>
</reference>
<dbReference type="Proteomes" id="UP000434052">
    <property type="component" value="Unassembled WGS sequence"/>
</dbReference>
<dbReference type="OrthoDB" id="9809768at2"/>
<evidence type="ECO:0000313" key="2">
    <source>
        <dbReference type="EMBL" id="TVM23808.1"/>
    </source>
</evidence>
<comment type="caution">
    <text evidence="2">The sequence shown here is derived from an EMBL/GenBank/DDBJ whole genome shotgun (WGS) entry which is preliminary data.</text>
</comment>
<keyword evidence="1" id="KW-1133">Transmembrane helix</keyword>
<keyword evidence="1" id="KW-0812">Transmembrane</keyword>
<accession>A0A6P1Z8P9</accession>
<dbReference type="AlphaFoldDB" id="A0A6P1Z8P9"/>
<sequence length="78" mass="8787">MGGRNSLRNPRRSLLTMMAIVLAVDRLVFMLARQMGTDNAMSENAVTIRTGNIQVQATGYHKDQTMWQVVEHPDQVSK</sequence>
<evidence type="ECO:0000313" key="3">
    <source>
        <dbReference type="Proteomes" id="UP000434052"/>
    </source>
</evidence>
<dbReference type="EMBL" id="QMIF01000348">
    <property type="protein sequence ID" value="TVM23808.1"/>
    <property type="molecule type" value="Genomic_DNA"/>
</dbReference>
<keyword evidence="1" id="KW-0472">Membrane</keyword>
<organism evidence="2 3">
    <name type="scientific">Oceanidesulfovibrio marinus</name>
    <dbReference type="NCBI Taxonomy" id="370038"/>
    <lineage>
        <taxon>Bacteria</taxon>
        <taxon>Pseudomonadati</taxon>
        <taxon>Thermodesulfobacteriota</taxon>
        <taxon>Desulfovibrionia</taxon>
        <taxon>Desulfovibrionales</taxon>
        <taxon>Desulfovibrionaceae</taxon>
        <taxon>Oceanidesulfovibrio</taxon>
    </lineage>
</organism>